<protein>
    <submittedName>
        <fullName evidence="9">tRNA(fMet)-specific endonuclease VapC</fullName>
    </submittedName>
</protein>
<keyword evidence="2" id="KW-1277">Toxin-antitoxin system</keyword>
<evidence type="ECO:0000256" key="5">
    <source>
        <dbReference type="ARBA" id="ARBA00022801"/>
    </source>
</evidence>
<dbReference type="OrthoDB" id="9796690at2"/>
<accession>A0A1H6BPI8</accession>
<keyword evidence="9" id="KW-0255">Endonuclease</keyword>
<evidence type="ECO:0000256" key="6">
    <source>
        <dbReference type="ARBA" id="ARBA00022842"/>
    </source>
</evidence>
<evidence type="ECO:0000256" key="7">
    <source>
        <dbReference type="ARBA" id="ARBA00038093"/>
    </source>
</evidence>
<dbReference type="Gene3D" id="3.40.50.1010">
    <property type="entry name" value="5'-nuclease"/>
    <property type="match status" value="1"/>
</dbReference>
<keyword evidence="6" id="KW-0460">Magnesium</keyword>
<proteinExistence type="inferred from homology"/>
<dbReference type="PANTHER" id="PTHR33653">
    <property type="entry name" value="RIBONUCLEASE VAPC2"/>
    <property type="match status" value="1"/>
</dbReference>
<evidence type="ECO:0000256" key="1">
    <source>
        <dbReference type="ARBA" id="ARBA00001946"/>
    </source>
</evidence>
<evidence type="ECO:0000313" key="9">
    <source>
        <dbReference type="EMBL" id="SEG62618.1"/>
    </source>
</evidence>
<evidence type="ECO:0000313" key="10">
    <source>
        <dbReference type="Proteomes" id="UP000236728"/>
    </source>
</evidence>
<dbReference type="GO" id="GO:0046872">
    <property type="term" value="F:metal ion binding"/>
    <property type="evidence" value="ECO:0007669"/>
    <property type="project" value="UniProtKB-KW"/>
</dbReference>
<sequence>MVSYLVNGRSQEARATLMERAGQAVIAISTITEAEVRYGLARKPGATQLHKLVNEFLANLQVLPWDSAAAAAYAALREDLSRRGRTLSALDMLIAAHALSAGAVLVSADGAFSHAMPPLRTENWAPDL</sequence>
<dbReference type="GO" id="GO:0016787">
    <property type="term" value="F:hydrolase activity"/>
    <property type="evidence" value="ECO:0007669"/>
    <property type="project" value="UniProtKB-KW"/>
</dbReference>
<name>A0A1H6BPI8_9BACT</name>
<reference evidence="9 10" key="1">
    <citation type="submission" date="2016-10" db="EMBL/GenBank/DDBJ databases">
        <authorList>
            <person name="de Groot N.N."/>
        </authorList>
    </citation>
    <scope>NUCLEOTIDE SEQUENCE [LARGE SCALE GENOMIC DNA]</scope>
    <source>
        <strain evidence="9 10">DSM 22489</strain>
    </source>
</reference>
<dbReference type="PANTHER" id="PTHR33653:SF1">
    <property type="entry name" value="RIBONUCLEASE VAPC2"/>
    <property type="match status" value="1"/>
</dbReference>
<feature type="domain" description="PIN" evidence="8">
    <location>
        <begin position="4"/>
        <end position="114"/>
    </location>
</feature>
<evidence type="ECO:0000256" key="3">
    <source>
        <dbReference type="ARBA" id="ARBA00022722"/>
    </source>
</evidence>
<dbReference type="InterPro" id="IPR002716">
    <property type="entry name" value="PIN_dom"/>
</dbReference>
<dbReference type="Pfam" id="PF01850">
    <property type="entry name" value="PIN"/>
    <property type="match status" value="1"/>
</dbReference>
<dbReference type="Proteomes" id="UP000236728">
    <property type="component" value="Unassembled WGS sequence"/>
</dbReference>
<comment type="similarity">
    <text evidence="7">Belongs to the PINc/VapC protein family.</text>
</comment>
<dbReference type="SUPFAM" id="SSF88723">
    <property type="entry name" value="PIN domain-like"/>
    <property type="match status" value="1"/>
</dbReference>
<evidence type="ECO:0000256" key="4">
    <source>
        <dbReference type="ARBA" id="ARBA00022723"/>
    </source>
</evidence>
<keyword evidence="5" id="KW-0378">Hydrolase</keyword>
<dbReference type="EMBL" id="FNVA01000007">
    <property type="protein sequence ID" value="SEG62618.1"/>
    <property type="molecule type" value="Genomic_DNA"/>
</dbReference>
<keyword evidence="10" id="KW-1185">Reference proteome</keyword>
<keyword evidence="3" id="KW-0540">Nuclease</keyword>
<evidence type="ECO:0000256" key="2">
    <source>
        <dbReference type="ARBA" id="ARBA00022649"/>
    </source>
</evidence>
<comment type="cofactor">
    <cofactor evidence="1">
        <name>Mg(2+)</name>
        <dbReference type="ChEBI" id="CHEBI:18420"/>
    </cofactor>
</comment>
<dbReference type="InterPro" id="IPR029060">
    <property type="entry name" value="PIN-like_dom_sf"/>
</dbReference>
<dbReference type="InterPro" id="IPR050556">
    <property type="entry name" value="Type_II_TA_system_RNase"/>
</dbReference>
<dbReference type="GO" id="GO:0004519">
    <property type="term" value="F:endonuclease activity"/>
    <property type="evidence" value="ECO:0007669"/>
    <property type="project" value="UniProtKB-KW"/>
</dbReference>
<evidence type="ECO:0000259" key="8">
    <source>
        <dbReference type="Pfam" id="PF01850"/>
    </source>
</evidence>
<gene>
    <name evidence="9" type="ORF">SAMN05421819_3905</name>
</gene>
<dbReference type="AlphaFoldDB" id="A0A1H6BPI8"/>
<keyword evidence="4" id="KW-0479">Metal-binding</keyword>
<organism evidence="9 10">
    <name type="scientific">Bryocella elongata</name>
    <dbReference type="NCBI Taxonomy" id="863522"/>
    <lineage>
        <taxon>Bacteria</taxon>
        <taxon>Pseudomonadati</taxon>
        <taxon>Acidobacteriota</taxon>
        <taxon>Terriglobia</taxon>
        <taxon>Terriglobales</taxon>
        <taxon>Acidobacteriaceae</taxon>
        <taxon>Bryocella</taxon>
    </lineage>
</organism>